<protein>
    <submittedName>
        <fullName evidence="1">Uncharacterized protein</fullName>
    </submittedName>
</protein>
<comment type="caution">
    <text evidence="1">The sequence shown here is derived from an EMBL/GenBank/DDBJ whole genome shotgun (WGS) entry which is preliminary data.</text>
</comment>
<reference evidence="1" key="1">
    <citation type="submission" date="2022-10" db="EMBL/GenBank/DDBJ databases">
        <title>Luteolibacter sp. GHJ8, whole genome shotgun sequencing project.</title>
        <authorList>
            <person name="Zhao G."/>
            <person name="Shen L."/>
        </authorList>
    </citation>
    <scope>NUCLEOTIDE SEQUENCE</scope>
    <source>
        <strain evidence="1">GHJ8</strain>
    </source>
</reference>
<name>A0ABT3G2Z0_9BACT</name>
<dbReference type="Proteomes" id="UP001165653">
    <property type="component" value="Unassembled WGS sequence"/>
</dbReference>
<sequence length="75" mass="8936">MSELDIQLPAFANHPPSPKMTFEQYQRWICEEIVPDLVRSGEMTRERLIEDFLRNEGRQKEEWPDFGEVSRIGKK</sequence>
<accession>A0ABT3G2Z0</accession>
<dbReference type="EMBL" id="JAPDDR010000005">
    <property type="protein sequence ID" value="MCW1914217.1"/>
    <property type="molecule type" value="Genomic_DNA"/>
</dbReference>
<evidence type="ECO:0000313" key="2">
    <source>
        <dbReference type="Proteomes" id="UP001165653"/>
    </source>
</evidence>
<evidence type="ECO:0000313" key="1">
    <source>
        <dbReference type="EMBL" id="MCW1914217.1"/>
    </source>
</evidence>
<dbReference type="RefSeq" id="WP_264513740.1">
    <property type="nucleotide sequence ID" value="NZ_JAPDDR010000005.1"/>
</dbReference>
<organism evidence="1 2">
    <name type="scientific">Luteolibacter rhizosphaerae</name>
    <dbReference type="NCBI Taxonomy" id="2989719"/>
    <lineage>
        <taxon>Bacteria</taxon>
        <taxon>Pseudomonadati</taxon>
        <taxon>Verrucomicrobiota</taxon>
        <taxon>Verrucomicrobiia</taxon>
        <taxon>Verrucomicrobiales</taxon>
        <taxon>Verrucomicrobiaceae</taxon>
        <taxon>Luteolibacter</taxon>
    </lineage>
</organism>
<proteinExistence type="predicted"/>
<gene>
    <name evidence="1" type="ORF">OJ996_11565</name>
</gene>
<keyword evidence="2" id="KW-1185">Reference proteome</keyword>